<comment type="caution">
    <text evidence="2">The sequence shown here is derived from an EMBL/GenBank/DDBJ whole genome shotgun (WGS) entry which is preliminary data.</text>
</comment>
<dbReference type="OrthoDB" id="787091at2759"/>
<sequence length="131" mass="15108">MAMICGCGSFRHDESSSLRRLGRSNSTLVESELVTSEVARIIAYERLSKSMRYTHESSPEIKQQQYCKKRTAWTSVLKVFSNKKVGNVNWKKRQTTVETVAEPPRVAATDANKRRSSWLPNPHRRWPVQGW</sequence>
<evidence type="ECO:0000313" key="2">
    <source>
        <dbReference type="EMBL" id="PIN00466.1"/>
    </source>
</evidence>
<reference evidence="3" key="1">
    <citation type="journal article" date="2018" name="Gigascience">
        <title>Genome assembly of the Pink Ipe (Handroanthus impetiginosus, Bignoniaceae), a highly valued, ecologically keystone Neotropical timber forest tree.</title>
        <authorList>
            <person name="Silva-Junior O.B."/>
            <person name="Grattapaglia D."/>
            <person name="Novaes E."/>
            <person name="Collevatti R.G."/>
        </authorList>
    </citation>
    <scope>NUCLEOTIDE SEQUENCE [LARGE SCALE GENOMIC DNA]</scope>
    <source>
        <strain evidence="3">cv. UFG-1</strain>
    </source>
</reference>
<dbReference type="Proteomes" id="UP000231279">
    <property type="component" value="Unassembled WGS sequence"/>
</dbReference>
<dbReference type="EMBL" id="NKXS01006953">
    <property type="protein sequence ID" value="PIN00466.1"/>
    <property type="molecule type" value="Genomic_DNA"/>
</dbReference>
<feature type="region of interest" description="Disordered" evidence="1">
    <location>
        <begin position="100"/>
        <end position="121"/>
    </location>
</feature>
<evidence type="ECO:0000256" key="1">
    <source>
        <dbReference type="SAM" id="MobiDB-lite"/>
    </source>
</evidence>
<name>A0A2G9G574_9LAMI</name>
<protein>
    <submittedName>
        <fullName evidence="2">Uncharacterized protein</fullName>
    </submittedName>
</protein>
<evidence type="ECO:0000313" key="3">
    <source>
        <dbReference type="Proteomes" id="UP000231279"/>
    </source>
</evidence>
<gene>
    <name evidence="2" type="ORF">CDL12_27028</name>
</gene>
<dbReference type="AlphaFoldDB" id="A0A2G9G574"/>
<keyword evidence="3" id="KW-1185">Reference proteome</keyword>
<organism evidence="2 3">
    <name type="scientific">Handroanthus impetiginosus</name>
    <dbReference type="NCBI Taxonomy" id="429701"/>
    <lineage>
        <taxon>Eukaryota</taxon>
        <taxon>Viridiplantae</taxon>
        <taxon>Streptophyta</taxon>
        <taxon>Embryophyta</taxon>
        <taxon>Tracheophyta</taxon>
        <taxon>Spermatophyta</taxon>
        <taxon>Magnoliopsida</taxon>
        <taxon>eudicotyledons</taxon>
        <taxon>Gunneridae</taxon>
        <taxon>Pentapetalae</taxon>
        <taxon>asterids</taxon>
        <taxon>lamiids</taxon>
        <taxon>Lamiales</taxon>
        <taxon>Bignoniaceae</taxon>
        <taxon>Crescentiina</taxon>
        <taxon>Tabebuia alliance</taxon>
        <taxon>Handroanthus</taxon>
    </lineage>
</organism>
<proteinExistence type="predicted"/>
<accession>A0A2G9G574</accession>